<dbReference type="Proteomes" id="UP000240971">
    <property type="component" value="Unassembled WGS sequence"/>
</dbReference>
<dbReference type="RefSeq" id="WP_106529174.1">
    <property type="nucleotide sequence ID" value="NZ_PYAW01000003.1"/>
</dbReference>
<reference evidence="2 3" key="1">
    <citation type="submission" date="2018-03" db="EMBL/GenBank/DDBJ databases">
        <title>Genomic Encyclopedia of Archaeal and Bacterial Type Strains, Phase II (KMG-II): from individual species to whole genera.</title>
        <authorList>
            <person name="Goeker M."/>
        </authorList>
    </citation>
    <scope>NUCLEOTIDE SEQUENCE [LARGE SCALE GENOMIC DNA]</scope>
    <source>
        <strain evidence="2 3">DSM 24859</strain>
    </source>
</reference>
<feature type="chain" id="PRO_5015126458" description="SH3 domain-containing protein" evidence="1">
    <location>
        <begin position="23"/>
        <end position="292"/>
    </location>
</feature>
<name>A0A2P8HJI5_CHINA</name>
<keyword evidence="3" id="KW-1185">Reference proteome</keyword>
<evidence type="ECO:0000313" key="3">
    <source>
        <dbReference type="Proteomes" id="UP000240971"/>
    </source>
</evidence>
<feature type="signal peptide" evidence="1">
    <location>
        <begin position="1"/>
        <end position="22"/>
    </location>
</feature>
<keyword evidence="1" id="KW-0732">Signal</keyword>
<dbReference type="EMBL" id="PYAW01000003">
    <property type="protein sequence ID" value="PSL46388.1"/>
    <property type="molecule type" value="Genomic_DNA"/>
</dbReference>
<sequence length="292" mass="32592">MHTMKFVILLCLSCCFASVTFAQEVYTIWSLNPGDSRYIFADTAYVRVSTDTKQTPADTLFAGDDVTVATITEQSFTLKGITAPWVQIKYKKNGLEKEGFIWRGLLSFEPMRRGDTKFVYAMDRRVDTTVRENGETTVFHKFIIKLKVVSGGKLMGTVQWKIDDDEAANFTGGKVMSGLGLSNVQNIVVVNFGGQACGVPDNFFYYAWTNDARLVPLPGRMNVGDAGAYHHEENFVFPAEKNGKPDMIIMNMEEEESTDKTDKKGDTIFTSKKETAQYSWDGSTGAYKKAGK</sequence>
<dbReference type="OrthoDB" id="743724at2"/>
<evidence type="ECO:0000256" key="1">
    <source>
        <dbReference type="SAM" id="SignalP"/>
    </source>
</evidence>
<proteinExistence type="predicted"/>
<comment type="caution">
    <text evidence="2">The sequence shown here is derived from an EMBL/GenBank/DDBJ whole genome shotgun (WGS) entry which is preliminary data.</text>
</comment>
<protein>
    <recommendedName>
        <fullName evidence="4">SH3 domain-containing protein</fullName>
    </recommendedName>
</protein>
<evidence type="ECO:0008006" key="4">
    <source>
        <dbReference type="Google" id="ProtNLM"/>
    </source>
</evidence>
<gene>
    <name evidence="2" type="ORF">CLV51_103366</name>
</gene>
<accession>A0A2P8HJI5</accession>
<organism evidence="2 3">
    <name type="scientific">Chitinophaga niastensis</name>
    <dbReference type="NCBI Taxonomy" id="536980"/>
    <lineage>
        <taxon>Bacteria</taxon>
        <taxon>Pseudomonadati</taxon>
        <taxon>Bacteroidota</taxon>
        <taxon>Chitinophagia</taxon>
        <taxon>Chitinophagales</taxon>
        <taxon>Chitinophagaceae</taxon>
        <taxon>Chitinophaga</taxon>
    </lineage>
</organism>
<evidence type="ECO:0000313" key="2">
    <source>
        <dbReference type="EMBL" id="PSL46388.1"/>
    </source>
</evidence>
<dbReference type="AlphaFoldDB" id="A0A2P8HJI5"/>